<evidence type="ECO:0000259" key="12">
    <source>
        <dbReference type="Pfam" id="PF11527"/>
    </source>
</evidence>
<comment type="caution">
    <text evidence="13">The sequence shown here is derived from an EMBL/GenBank/DDBJ whole genome shotgun (WGS) entry which is preliminary data.</text>
</comment>
<dbReference type="EMBL" id="JWZX01000600">
    <property type="protein sequence ID" value="KOO37068.1"/>
    <property type="molecule type" value="Genomic_DNA"/>
</dbReference>
<dbReference type="SUPFAM" id="SSF48403">
    <property type="entry name" value="Ankyrin repeat"/>
    <property type="match status" value="1"/>
</dbReference>
<keyword evidence="7" id="KW-0969">Cilium</keyword>
<keyword evidence="8" id="KW-0966">Cell projection</keyword>
<dbReference type="Proteomes" id="UP000037460">
    <property type="component" value="Unassembled WGS sequence"/>
</dbReference>
<comment type="subcellular location">
    <subcellularLocation>
        <location evidence="1">Cell projection</location>
        <location evidence="1">Cilium</location>
    </subcellularLocation>
    <subcellularLocation>
        <location evidence="2">Cytoplasm</location>
    </subcellularLocation>
</comment>
<dbReference type="Pfam" id="PF11527">
    <property type="entry name" value="ARL2_Bind_BART"/>
    <property type="match status" value="1"/>
</dbReference>
<dbReference type="PANTHER" id="PTHR21532:SF0">
    <property type="entry name" value="CILIA- AND FLAGELLA-ASSOCIATED PROTEIN 36"/>
    <property type="match status" value="1"/>
</dbReference>
<dbReference type="PROSITE" id="PS50297">
    <property type="entry name" value="ANK_REP_REGION"/>
    <property type="match status" value="1"/>
</dbReference>
<dbReference type="InterPro" id="IPR036770">
    <property type="entry name" value="Ankyrin_rpt-contain_sf"/>
</dbReference>
<proteinExistence type="inferred from homology"/>
<accession>A0A0M0KF68</accession>
<feature type="compositionally biased region" description="Basic and acidic residues" evidence="11">
    <location>
        <begin position="358"/>
        <end position="376"/>
    </location>
</feature>
<dbReference type="Gene3D" id="1.25.40.20">
    <property type="entry name" value="Ankyrin repeat-containing domain"/>
    <property type="match status" value="1"/>
</dbReference>
<sequence length="389" mass="43222">MPPSITEQHQFLDFAKECNFAKVRELIEKDIAYINVQPSWRWTALHQACYQGEWSTVEFLLRKGANTTVTTKDGETPRAVAQGRGHTACVKLLDDDHTSVWLFDAVTGFLRSPDWTVPVGNFMDDNCLVFGSDEEQEHTYHDIFNAYRDMVDSLLDMFLSDLGTTNDEFGLLCTEFATTDVGQDVLRQILAVDDFVSFKQMMVKRNLEIEAAAASTLAPWWRPYCVLPADAAMGLAASAAGASDDEAEGGAQDDAIPRARRVWKGGKGHEPEEQDGLGPDGPLPPDGFRSAFEYEREQYARRKLHARRAMLDAQQGTPTVDSPTLARPRSQPPWSSDEAPSTGSEGAALDEEDSAAAARRELEEAERRREDQEGRLLDDLLCMVKITAA</sequence>
<feature type="region of interest" description="Disordered" evidence="11">
    <location>
        <begin position="313"/>
        <end position="376"/>
    </location>
</feature>
<evidence type="ECO:0000313" key="13">
    <source>
        <dbReference type="EMBL" id="KOO37068.1"/>
    </source>
</evidence>
<evidence type="ECO:0000256" key="9">
    <source>
        <dbReference type="ARBA" id="ARBA00031593"/>
    </source>
</evidence>
<dbReference type="Pfam" id="PF12796">
    <property type="entry name" value="Ank_2"/>
    <property type="match status" value="1"/>
</dbReference>
<keyword evidence="5" id="KW-0963">Cytoplasm</keyword>
<evidence type="ECO:0000256" key="4">
    <source>
        <dbReference type="ARBA" id="ARBA00021815"/>
    </source>
</evidence>
<evidence type="ECO:0000256" key="6">
    <source>
        <dbReference type="ARBA" id="ARBA00023054"/>
    </source>
</evidence>
<dbReference type="OrthoDB" id="272687at2759"/>
<organism evidence="13 14">
    <name type="scientific">Chrysochromulina tobinii</name>
    <dbReference type="NCBI Taxonomy" id="1460289"/>
    <lineage>
        <taxon>Eukaryota</taxon>
        <taxon>Haptista</taxon>
        <taxon>Haptophyta</taxon>
        <taxon>Prymnesiophyceae</taxon>
        <taxon>Prymnesiales</taxon>
        <taxon>Chrysochromulinaceae</taxon>
        <taxon>Chrysochromulina</taxon>
    </lineage>
</organism>
<dbReference type="InterPro" id="IPR042541">
    <property type="entry name" value="BART_sf"/>
</dbReference>
<dbReference type="GO" id="GO:0005930">
    <property type="term" value="C:axoneme"/>
    <property type="evidence" value="ECO:0007669"/>
    <property type="project" value="TreeGrafter"/>
</dbReference>
<feature type="repeat" description="ANK" evidence="10">
    <location>
        <begin position="43"/>
        <end position="72"/>
    </location>
</feature>
<dbReference type="InterPro" id="IPR038888">
    <property type="entry name" value="CFAP36"/>
</dbReference>
<evidence type="ECO:0000256" key="5">
    <source>
        <dbReference type="ARBA" id="ARBA00022490"/>
    </source>
</evidence>
<keyword evidence="14" id="KW-1185">Reference proteome</keyword>
<evidence type="ECO:0000256" key="8">
    <source>
        <dbReference type="ARBA" id="ARBA00023273"/>
    </source>
</evidence>
<dbReference type="InterPro" id="IPR002110">
    <property type="entry name" value="Ankyrin_rpt"/>
</dbReference>
<evidence type="ECO:0000256" key="2">
    <source>
        <dbReference type="ARBA" id="ARBA00004496"/>
    </source>
</evidence>
<evidence type="ECO:0000256" key="11">
    <source>
        <dbReference type="SAM" id="MobiDB-lite"/>
    </source>
</evidence>
<evidence type="ECO:0000256" key="7">
    <source>
        <dbReference type="ARBA" id="ARBA00023069"/>
    </source>
</evidence>
<keyword evidence="6" id="KW-0175">Coiled coil</keyword>
<dbReference type="GO" id="GO:0097546">
    <property type="term" value="C:ciliary base"/>
    <property type="evidence" value="ECO:0007669"/>
    <property type="project" value="TreeGrafter"/>
</dbReference>
<evidence type="ECO:0000256" key="10">
    <source>
        <dbReference type="PROSITE-ProRule" id="PRU00023"/>
    </source>
</evidence>
<evidence type="ECO:0000256" key="1">
    <source>
        <dbReference type="ARBA" id="ARBA00004138"/>
    </source>
</evidence>
<feature type="domain" description="BART" evidence="12">
    <location>
        <begin position="100"/>
        <end position="210"/>
    </location>
</feature>
<dbReference type="PANTHER" id="PTHR21532">
    <property type="entry name" value="PHOSPHODIESTERASE HL"/>
    <property type="match status" value="1"/>
</dbReference>
<gene>
    <name evidence="13" type="ORF">Ctob_013716</name>
</gene>
<dbReference type="AlphaFoldDB" id="A0A0M0KF68"/>
<comment type="similarity">
    <text evidence="3">Belongs to the CFAP36 family.</text>
</comment>
<dbReference type="Gene3D" id="1.20.1520.10">
    <property type="entry name" value="ADP-ribosylation factor-like 2-binding protein, domain"/>
    <property type="match status" value="1"/>
</dbReference>
<feature type="region of interest" description="Disordered" evidence="11">
    <location>
        <begin position="264"/>
        <end position="289"/>
    </location>
</feature>
<evidence type="ECO:0000256" key="3">
    <source>
        <dbReference type="ARBA" id="ARBA00007460"/>
    </source>
</evidence>
<name>A0A0M0KF68_9EUKA</name>
<feature type="compositionally biased region" description="Polar residues" evidence="11">
    <location>
        <begin position="332"/>
        <end position="343"/>
    </location>
</feature>
<dbReference type="InterPro" id="IPR023379">
    <property type="entry name" value="BART_dom"/>
</dbReference>
<reference evidence="14" key="1">
    <citation type="journal article" date="2015" name="PLoS Genet.">
        <title>Genome Sequence and Transcriptome Analyses of Chrysochromulina tobin: Metabolic Tools for Enhanced Algal Fitness in the Prominent Order Prymnesiales (Haptophyceae).</title>
        <authorList>
            <person name="Hovde B.T."/>
            <person name="Deodato C.R."/>
            <person name="Hunsperger H.M."/>
            <person name="Ryken S.A."/>
            <person name="Yost W."/>
            <person name="Jha R.K."/>
            <person name="Patterson J."/>
            <person name="Monnat R.J. Jr."/>
            <person name="Barlow S.B."/>
            <person name="Starkenburg S.R."/>
            <person name="Cattolico R.A."/>
        </authorList>
    </citation>
    <scope>NUCLEOTIDE SEQUENCE</scope>
    <source>
        <strain evidence="14">CCMP291</strain>
    </source>
</reference>
<evidence type="ECO:0000313" key="14">
    <source>
        <dbReference type="Proteomes" id="UP000037460"/>
    </source>
</evidence>
<protein>
    <recommendedName>
        <fullName evidence="4">Cilia- and flagella-associated protein 36</fullName>
    </recommendedName>
    <alternativeName>
        <fullName evidence="9">Coiled-coil domain-containing protein 104</fullName>
    </alternativeName>
</protein>
<keyword evidence="10" id="KW-0040">ANK repeat</keyword>
<dbReference type="PROSITE" id="PS50088">
    <property type="entry name" value="ANK_REPEAT"/>
    <property type="match status" value="1"/>
</dbReference>